<evidence type="ECO:0008006" key="4">
    <source>
        <dbReference type="Google" id="ProtNLM"/>
    </source>
</evidence>
<keyword evidence="1" id="KW-1133">Transmembrane helix</keyword>
<feature type="transmembrane region" description="Helical" evidence="1">
    <location>
        <begin position="75"/>
        <end position="93"/>
    </location>
</feature>
<sequence>MHKLASLLAEIFSPFILCGILISTIALATDPHPLPAICVALGFLVFVPQALSIRLARSGKTTDRFVQVREQRTQLYVMTLVSVVIGCLLLNLLPTSRDVQLIMNTAAATLVVAMLLNFIIKVSIHALMAALFGIVLPVYLGGATLYFVVGALIWAVTVWARLHNKRHSALELVLGTLVGGIVALFYLSALN</sequence>
<dbReference type="GeneID" id="96624676"/>
<dbReference type="EMBL" id="CP061539">
    <property type="protein sequence ID" value="QNV37625.1"/>
    <property type="molecule type" value="Genomic_DNA"/>
</dbReference>
<organism evidence="2 3">
    <name type="scientific">Rothia terrae</name>
    <dbReference type="NCBI Taxonomy" id="396015"/>
    <lineage>
        <taxon>Bacteria</taxon>
        <taxon>Bacillati</taxon>
        <taxon>Actinomycetota</taxon>
        <taxon>Actinomycetes</taxon>
        <taxon>Micrococcales</taxon>
        <taxon>Micrococcaceae</taxon>
        <taxon>Rothia</taxon>
    </lineage>
</organism>
<evidence type="ECO:0000313" key="2">
    <source>
        <dbReference type="EMBL" id="QNV37625.1"/>
    </source>
</evidence>
<feature type="transmembrane region" description="Helical" evidence="1">
    <location>
        <begin position="99"/>
        <end position="120"/>
    </location>
</feature>
<reference evidence="2 3" key="1">
    <citation type="submission" date="2020-09" db="EMBL/GenBank/DDBJ databases">
        <title>Investigation of environmental microbes.</title>
        <authorList>
            <person name="Ou Y."/>
            <person name="Kang Q."/>
        </authorList>
    </citation>
    <scope>NUCLEOTIDE SEQUENCE [LARGE SCALE GENOMIC DNA]</scope>
    <source>
        <strain evidence="2 3">KJZ-14</strain>
    </source>
</reference>
<evidence type="ECO:0000313" key="3">
    <source>
        <dbReference type="Proteomes" id="UP000516404"/>
    </source>
</evidence>
<feature type="transmembrane region" description="Helical" evidence="1">
    <location>
        <begin position="172"/>
        <end position="190"/>
    </location>
</feature>
<feature type="transmembrane region" description="Helical" evidence="1">
    <location>
        <begin position="127"/>
        <end position="160"/>
    </location>
</feature>
<protein>
    <recommendedName>
        <fullName evidence="4">Phosphatase PAP2 family protein</fullName>
    </recommendedName>
</protein>
<feature type="transmembrane region" description="Helical" evidence="1">
    <location>
        <begin position="34"/>
        <end position="55"/>
    </location>
</feature>
<evidence type="ECO:0000256" key="1">
    <source>
        <dbReference type="SAM" id="Phobius"/>
    </source>
</evidence>
<proteinExistence type="predicted"/>
<dbReference type="KEGG" id="rter:IDM49_10540"/>
<dbReference type="RefSeq" id="WP_190724473.1">
    <property type="nucleotide sequence ID" value="NZ_CP061539.1"/>
</dbReference>
<dbReference type="AlphaFoldDB" id="A0A7H2BD79"/>
<feature type="transmembrane region" description="Helical" evidence="1">
    <location>
        <begin position="7"/>
        <end position="28"/>
    </location>
</feature>
<accession>A0A7H2BD79</accession>
<keyword evidence="1" id="KW-0812">Transmembrane</keyword>
<name>A0A7H2BD79_9MICC</name>
<keyword evidence="1" id="KW-0472">Membrane</keyword>
<keyword evidence="3" id="KW-1185">Reference proteome</keyword>
<gene>
    <name evidence="2" type="ORF">IDM49_10540</name>
</gene>
<dbReference type="Proteomes" id="UP000516404">
    <property type="component" value="Chromosome"/>
</dbReference>